<dbReference type="CDD" id="cd13965">
    <property type="entry name" value="PT_UbiA_3"/>
    <property type="match status" value="1"/>
</dbReference>
<keyword evidence="6" id="KW-0808">Transferase</keyword>
<dbReference type="EMBL" id="BHZD01000001">
    <property type="protein sequence ID" value="GCD47935.1"/>
    <property type="molecule type" value="Genomic_DNA"/>
</dbReference>
<comment type="caution">
    <text evidence="6">The sequence shown here is derived from an EMBL/GenBank/DDBJ whole genome shotgun (WGS) entry which is preliminary data.</text>
</comment>
<evidence type="ECO:0000256" key="3">
    <source>
        <dbReference type="ARBA" id="ARBA00022989"/>
    </source>
</evidence>
<comment type="subcellular location">
    <subcellularLocation>
        <location evidence="1">Membrane</location>
        <topology evidence="1">Multi-pass membrane protein</topology>
    </subcellularLocation>
</comment>
<dbReference type="RefSeq" id="WP_125057944.1">
    <property type="nucleotide sequence ID" value="NZ_BHZD01000001.1"/>
</dbReference>
<organism evidence="6 7">
    <name type="scientific">Streptomyces paromomycinus</name>
    <name type="common">Streptomyces rimosus subsp. paromomycinus</name>
    <dbReference type="NCBI Taxonomy" id="92743"/>
    <lineage>
        <taxon>Bacteria</taxon>
        <taxon>Bacillati</taxon>
        <taxon>Actinomycetota</taxon>
        <taxon>Actinomycetes</taxon>
        <taxon>Kitasatosporales</taxon>
        <taxon>Streptomycetaceae</taxon>
        <taxon>Streptomyces</taxon>
    </lineage>
</organism>
<evidence type="ECO:0000313" key="7">
    <source>
        <dbReference type="Proteomes" id="UP000286746"/>
    </source>
</evidence>
<protein>
    <submittedName>
        <fullName evidence="6">1,4-dihydroxy-2-naphthoate octaprenyltransferase</fullName>
    </submittedName>
</protein>
<keyword evidence="3 5" id="KW-1133">Transmembrane helix</keyword>
<reference evidence="6 7" key="1">
    <citation type="submission" date="2018-11" db="EMBL/GenBank/DDBJ databases">
        <title>Whole genome sequence of Streptomyces paromomycinus NBRC 15454(T).</title>
        <authorList>
            <person name="Komaki H."/>
            <person name="Tamura T."/>
        </authorList>
    </citation>
    <scope>NUCLEOTIDE SEQUENCE [LARGE SCALE GENOMIC DNA]</scope>
    <source>
        <strain evidence="6 7">NBRC 15454</strain>
    </source>
</reference>
<proteinExistence type="predicted"/>
<dbReference type="GO" id="GO:0016765">
    <property type="term" value="F:transferase activity, transferring alkyl or aryl (other than methyl) groups"/>
    <property type="evidence" value="ECO:0007669"/>
    <property type="project" value="InterPro"/>
</dbReference>
<dbReference type="InterPro" id="IPR050475">
    <property type="entry name" value="Prenyltransferase_related"/>
</dbReference>
<evidence type="ECO:0000256" key="2">
    <source>
        <dbReference type="ARBA" id="ARBA00022692"/>
    </source>
</evidence>
<feature type="transmembrane region" description="Helical" evidence="5">
    <location>
        <begin position="218"/>
        <end position="240"/>
    </location>
</feature>
<feature type="transmembrane region" description="Helical" evidence="5">
    <location>
        <begin position="56"/>
        <end position="72"/>
    </location>
</feature>
<name>A0A401WF07_STREY</name>
<keyword evidence="7" id="KW-1185">Reference proteome</keyword>
<dbReference type="PANTHER" id="PTHR42723">
    <property type="entry name" value="CHLOROPHYLL SYNTHASE"/>
    <property type="match status" value="1"/>
</dbReference>
<evidence type="ECO:0000256" key="1">
    <source>
        <dbReference type="ARBA" id="ARBA00004141"/>
    </source>
</evidence>
<feature type="transmembrane region" description="Helical" evidence="5">
    <location>
        <begin position="246"/>
        <end position="269"/>
    </location>
</feature>
<feature type="transmembrane region" description="Helical" evidence="5">
    <location>
        <begin position="153"/>
        <end position="171"/>
    </location>
</feature>
<dbReference type="GO" id="GO:0016020">
    <property type="term" value="C:membrane"/>
    <property type="evidence" value="ECO:0007669"/>
    <property type="project" value="UniProtKB-SubCell"/>
</dbReference>
<dbReference type="AlphaFoldDB" id="A0A401WF07"/>
<keyword evidence="4 5" id="KW-0472">Membrane</keyword>
<gene>
    <name evidence="6" type="primary">menA</name>
    <name evidence="6" type="ORF">GKJPGBOP_07730</name>
</gene>
<keyword evidence="2 5" id="KW-0812">Transmembrane</keyword>
<dbReference type="Pfam" id="PF01040">
    <property type="entry name" value="UbiA"/>
    <property type="match status" value="1"/>
</dbReference>
<dbReference type="PANTHER" id="PTHR42723:SF1">
    <property type="entry name" value="CHLOROPHYLL SYNTHASE, CHLOROPLASTIC"/>
    <property type="match status" value="1"/>
</dbReference>
<accession>A0A401WF07</accession>
<dbReference type="InterPro" id="IPR000537">
    <property type="entry name" value="UbiA_prenyltransferase"/>
</dbReference>
<dbReference type="Proteomes" id="UP000286746">
    <property type="component" value="Unassembled WGS sequence"/>
</dbReference>
<evidence type="ECO:0000256" key="5">
    <source>
        <dbReference type="SAM" id="Phobius"/>
    </source>
</evidence>
<feature type="transmembrane region" description="Helical" evidence="5">
    <location>
        <begin position="110"/>
        <end position="132"/>
    </location>
</feature>
<evidence type="ECO:0000256" key="4">
    <source>
        <dbReference type="ARBA" id="ARBA00023136"/>
    </source>
</evidence>
<feature type="transmembrane region" description="Helical" evidence="5">
    <location>
        <begin position="177"/>
        <end position="197"/>
    </location>
</feature>
<sequence>MTTPTTSASTTVAQTVWREIRLSWLFIRVDRWTTVFPATCFVVAATVHARLPLGEAAVAAALGAVYFWLFIYEHTLANQLVGVEEDRLNKPFRPLVTGESTVRGARLRLIAVRITFPVYGYCLGVLKWALMWQILSLLQHEYGWGRHWLGRNLYAGIGVIAQLMAAWEIVTALTPDAWRWIVTLTITVTFLMSVQDLRDLHGDRAVRRSTMPLVFGELPTRIFLCAGFAVGPVFIHHFLMAPAGPHWWAVATDVFLCGLSLLLAVRVLLLRGPEHDQRSYRLVEQWYTFALAASIYTLR</sequence>
<evidence type="ECO:0000313" key="6">
    <source>
        <dbReference type="EMBL" id="GCD47935.1"/>
    </source>
</evidence>